<feature type="region of interest" description="Disordered" evidence="1">
    <location>
        <begin position="157"/>
        <end position="186"/>
    </location>
</feature>
<evidence type="ECO:0000256" key="1">
    <source>
        <dbReference type="SAM" id="MobiDB-lite"/>
    </source>
</evidence>
<dbReference type="EMBL" id="KN549201">
    <property type="protein sequence ID" value="KHJ99927.1"/>
    <property type="molecule type" value="Genomic_DNA"/>
</dbReference>
<feature type="compositionally biased region" description="Basic and acidic residues" evidence="1">
    <location>
        <begin position="157"/>
        <end position="167"/>
    </location>
</feature>
<keyword evidence="3" id="KW-1185">Reference proteome</keyword>
<feature type="region of interest" description="Disordered" evidence="1">
    <location>
        <begin position="1"/>
        <end position="23"/>
    </location>
</feature>
<gene>
    <name evidence="2" type="ORF">OESDEN_00112</name>
</gene>
<reference evidence="2 3" key="1">
    <citation type="submission" date="2014-03" db="EMBL/GenBank/DDBJ databases">
        <title>Draft genome of the hookworm Oesophagostomum dentatum.</title>
        <authorList>
            <person name="Mitreva M."/>
        </authorList>
    </citation>
    <scope>NUCLEOTIDE SEQUENCE [LARGE SCALE GENOMIC DNA]</scope>
    <source>
        <strain evidence="2 3">OD-Hann</strain>
    </source>
</reference>
<evidence type="ECO:0000313" key="2">
    <source>
        <dbReference type="EMBL" id="KHJ99927.1"/>
    </source>
</evidence>
<dbReference type="OrthoDB" id="5838121at2759"/>
<protein>
    <submittedName>
        <fullName evidence="2">Uncharacterized protein</fullName>
    </submittedName>
</protein>
<sequence length="200" mass="21957">MPSLRARMLGPPDSPSSEVTSNIQSANLFPSATKPSVAPVLQLPSIMCTPVRPAPRPPVPLTLDSVIPIPKEFSPLSEYVPMNPPKSMKIFQKDSAIRLPSIASSKPKISDPIPLIIAGRPVNEQETQELPLAPVRRPSQDFIASLEDALRAQTLDRRPKLSFEHKATTLPKPLPPDRADKPVLRPFLDSSKERLYDLPA</sequence>
<proteinExistence type="predicted"/>
<accession>A0A0B1TVJ4</accession>
<evidence type="ECO:0000313" key="3">
    <source>
        <dbReference type="Proteomes" id="UP000053660"/>
    </source>
</evidence>
<organism evidence="2 3">
    <name type="scientific">Oesophagostomum dentatum</name>
    <name type="common">Nodular worm</name>
    <dbReference type="NCBI Taxonomy" id="61180"/>
    <lineage>
        <taxon>Eukaryota</taxon>
        <taxon>Metazoa</taxon>
        <taxon>Ecdysozoa</taxon>
        <taxon>Nematoda</taxon>
        <taxon>Chromadorea</taxon>
        <taxon>Rhabditida</taxon>
        <taxon>Rhabditina</taxon>
        <taxon>Rhabditomorpha</taxon>
        <taxon>Strongyloidea</taxon>
        <taxon>Strongylidae</taxon>
        <taxon>Oesophagostomum</taxon>
    </lineage>
</organism>
<name>A0A0B1TVJ4_OESDE</name>
<dbReference type="Proteomes" id="UP000053660">
    <property type="component" value="Unassembled WGS sequence"/>
</dbReference>
<dbReference type="AlphaFoldDB" id="A0A0B1TVJ4"/>